<organism evidence="1 2">
    <name type="scientific">Anser cygnoides</name>
    <name type="common">Swan goose</name>
    <dbReference type="NCBI Taxonomy" id="8845"/>
    <lineage>
        <taxon>Eukaryota</taxon>
        <taxon>Metazoa</taxon>
        <taxon>Chordata</taxon>
        <taxon>Craniata</taxon>
        <taxon>Vertebrata</taxon>
        <taxon>Euteleostomi</taxon>
        <taxon>Archelosauria</taxon>
        <taxon>Archosauria</taxon>
        <taxon>Dinosauria</taxon>
        <taxon>Saurischia</taxon>
        <taxon>Theropoda</taxon>
        <taxon>Coelurosauria</taxon>
        <taxon>Aves</taxon>
        <taxon>Neognathae</taxon>
        <taxon>Galloanserae</taxon>
        <taxon>Anseriformes</taxon>
        <taxon>Anatidae</taxon>
        <taxon>Anserinae</taxon>
        <taxon>Anser</taxon>
    </lineage>
</organism>
<reference evidence="1" key="2">
    <citation type="submission" date="2025-09" db="UniProtKB">
        <authorList>
            <consortium name="Ensembl"/>
        </authorList>
    </citation>
    <scope>IDENTIFICATION</scope>
</reference>
<protein>
    <submittedName>
        <fullName evidence="1">Uncharacterized protein</fullName>
    </submittedName>
</protein>
<evidence type="ECO:0000313" key="2">
    <source>
        <dbReference type="Proteomes" id="UP000694521"/>
    </source>
</evidence>
<dbReference type="AlphaFoldDB" id="A0A8B9D1I9"/>
<sequence length="66" mass="7119">MSCPCQLAVSSKGIPSQLPVFSPLPAAGMKRGRKQFLVKSQGSSDCHYTWNILYLIPSNLPSDPGI</sequence>
<name>A0A8B9D1I9_ANSCY</name>
<dbReference type="Proteomes" id="UP000694521">
    <property type="component" value="Unplaced"/>
</dbReference>
<accession>A0A8B9D1I9</accession>
<reference evidence="1" key="1">
    <citation type="submission" date="2025-08" db="UniProtKB">
        <authorList>
            <consortium name="Ensembl"/>
        </authorList>
    </citation>
    <scope>IDENTIFICATION</scope>
</reference>
<proteinExistence type="predicted"/>
<evidence type="ECO:0000313" key="1">
    <source>
        <dbReference type="Ensembl" id="ENSACDP00005000803.1"/>
    </source>
</evidence>
<dbReference type="Ensembl" id="ENSACDT00005000950.1">
    <property type="protein sequence ID" value="ENSACDP00005000803.1"/>
    <property type="gene ID" value="ENSACDG00005000557.1"/>
</dbReference>
<keyword evidence="2" id="KW-1185">Reference proteome</keyword>